<accession>A0A2P2Q876</accession>
<dbReference type="EMBL" id="GGEC01082663">
    <property type="protein sequence ID" value="MBX63147.1"/>
    <property type="molecule type" value="Transcribed_RNA"/>
</dbReference>
<proteinExistence type="predicted"/>
<reference evidence="1" key="1">
    <citation type="submission" date="2018-02" db="EMBL/GenBank/DDBJ databases">
        <title>Rhizophora mucronata_Transcriptome.</title>
        <authorList>
            <person name="Meera S.P."/>
            <person name="Sreeshan A."/>
            <person name="Augustine A."/>
        </authorList>
    </citation>
    <scope>NUCLEOTIDE SEQUENCE</scope>
    <source>
        <tissue evidence="1">Leaf</tissue>
    </source>
</reference>
<sequence length="113" mass="12398">MQTELTEIITETLASSFISRLSGAPMNDEYCSPTIRDHEANSMRGTGSEDVLSAYNLMLEKLMDDNSAAKKSVDEDLDLNDPKFYLELEDLIGRTRNWGGFAAELVEGAGCVG</sequence>
<dbReference type="AlphaFoldDB" id="A0A2P2Q876"/>
<protein>
    <submittedName>
        <fullName evidence="1">Uncharacterized protein</fullName>
    </submittedName>
</protein>
<organism evidence="1">
    <name type="scientific">Rhizophora mucronata</name>
    <name type="common">Asiatic mangrove</name>
    <dbReference type="NCBI Taxonomy" id="61149"/>
    <lineage>
        <taxon>Eukaryota</taxon>
        <taxon>Viridiplantae</taxon>
        <taxon>Streptophyta</taxon>
        <taxon>Embryophyta</taxon>
        <taxon>Tracheophyta</taxon>
        <taxon>Spermatophyta</taxon>
        <taxon>Magnoliopsida</taxon>
        <taxon>eudicotyledons</taxon>
        <taxon>Gunneridae</taxon>
        <taxon>Pentapetalae</taxon>
        <taxon>rosids</taxon>
        <taxon>fabids</taxon>
        <taxon>Malpighiales</taxon>
        <taxon>Rhizophoraceae</taxon>
        <taxon>Rhizophora</taxon>
    </lineage>
</organism>
<name>A0A2P2Q876_RHIMU</name>
<evidence type="ECO:0000313" key="1">
    <source>
        <dbReference type="EMBL" id="MBX63147.1"/>
    </source>
</evidence>